<evidence type="ECO:0000256" key="6">
    <source>
        <dbReference type="SAM" id="MobiDB-lite"/>
    </source>
</evidence>
<dbReference type="InterPro" id="IPR011006">
    <property type="entry name" value="CheY-like_superfamily"/>
</dbReference>
<evidence type="ECO:0000313" key="8">
    <source>
        <dbReference type="EMBL" id="GMH15195.1"/>
    </source>
</evidence>
<dbReference type="EMBL" id="BSYO01000015">
    <property type="protein sequence ID" value="GMH15195.1"/>
    <property type="molecule type" value="Genomic_DNA"/>
</dbReference>
<evidence type="ECO:0000256" key="5">
    <source>
        <dbReference type="PROSITE-ProRule" id="PRU00169"/>
    </source>
</evidence>
<dbReference type="NCBIfam" id="TIGR01557">
    <property type="entry name" value="myb_SHAQKYF"/>
    <property type="match status" value="1"/>
</dbReference>
<dbReference type="AlphaFoldDB" id="A0AAD3XT13"/>
<proteinExistence type="predicted"/>
<reference evidence="8" key="1">
    <citation type="submission" date="2023-05" db="EMBL/GenBank/DDBJ databases">
        <title>Nepenthes gracilis genome sequencing.</title>
        <authorList>
            <person name="Fukushima K."/>
        </authorList>
    </citation>
    <scope>NUCLEOTIDE SEQUENCE</scope>
    <source>
        <strain evidence="8">SING2019-196</strain>
    </source>
</reference>
<dbReference type="GO" id="GO:0000160">
    <property type="term" value="P:phosphorelay signal transduction system"/>
    <property type="evidence" value="ECO:0007669"/>
    <property type="project" value="UniProtKB-KW"/>
</dbReference>
<evidence type="ECO:0000313" key="9">
    <source>
        <dbReference type="Proteomes" id="UP001279734"/>
    </source>
</evidence>
<evidence type="ECO:0000256" key="3">
    <source>
        <dbReference type="ARBA" id="ARBA00023163"/>
    </source>
</evidence>
<accession>A0AAD3XT13</accession>
<dbReference type="SMART" id="SM00448">
    <property type="entry name" value="REC"/>
    <property type="match status" value="1"/>
</dbReference>
<dbReference type="InterPro" id="IPR009057">
    <property type="entry name" value="Homeodomain-like_sf"/>
</dbReference>
<keyword evidence="1" id="KW-0902">Two-component regulatory system</keyword>
<feature type="compositionally biased region" description="Basic and acidic residues" evidence="6">
    <location>
        <begin position="154"/>
        <end position="165"/>
    </location>
</feature>
<dbReference type="PANTHER" id="PTHR43874">
    <property type="entry name" value="TWO-COMPONENT RESPONSE REGULATOR"/>
    <property type="match status" value="1"/>
</dbReference>
<feature type="compositionally biased region" description="Basic and acidic residues" evidence="6">
    <location>
        <begin position="231"/>
        <end position="245"/>
    </location>
</feature>
<feature type="region of interest" description="Disordered" evidence="6">
    <location>
        <begin position="200"/>
        <end position="245"/>
    </location>
</feature>
<dbReference type="GO" id="GO:0009736">
    <property type="term" value="P:cytokinin-activated signaling pathway"/>
    <property type="evidence" value="ECO:0007669"/>
    <property type="project" value="InterPro"/>
</dbReference>
<evidence type="ECO:0000259" key="7">
    <source>
        <dbReference type="PROSITE" id="PS50110"/>
    </source>
</evidence>
<dbReference type="Gene3D" id="3.40.50.2300">
    <property type="match status" value="1"/>
</dbReference>
<dbReference type="Proteomes" id="UP001279734">
    <property type="component" value="Unassembled WGS sequence"/>
</dbReference>
<evidence type="ECO:0000256" key="4">
    <source>
        <dbReference type="ARBA" id="ARBA00023242"/>
    </source>
</evidence>
<keyword evidence="3" id="KW-0804">Transcription</keyword>
<feature type="modified residue" description="4-aspartylphosphate" evidence="5">
    <location>
        <position position="71"/>
    </location>
</feature>
<keyword evidence="2" id="KW-0805">Transcription regulation</keyword>
<organism evidence="8 9">
    <name type="scientific">Nepenthes gracilis</name>
    <name type="common">Slender pitcher plant</name>
    <dbReference type="NCBI Taxonomy" id="150966"/>
    <lineage>
        <taxon>Eukaryota</taxon>
        <taxon>Viridiplantae</taxon>
        <taxon>Streptophyta</taxon>
        <taxon>Embryophyta</taxon>
        <taxon>Tracheophyta</taxon>
        <taxon>Spermatophyta</taxon>
        <taxon>Magnoliopsida</taxon>
        <taxon>eudicotyledons</taxon>
        <taxon>Gunneridae</taxon>
        <taxon>Pentapetalae</taxon>
        <taxon>Caryophyllales</taxon>
        <taxon>Nepenthaceae</taxon>
        <taxon>Nepenthes</taxon>
    </lineage>
</organism>
<keyword evidence="5" id="KW-0597">Phosphoprotein</keyword>
<protein>
    <recommendedName>
        <fullName evidence="7">Response regulatory domain-containing protein</fullName>
    </recommendedName>
</protein>
<feature type="compositionally biased region" description="Basic and acidic residues" evidence="6">
    <location>
        <begin position="171"/>
        <end position="182"/>
    </location>
</feature>
<dbReference type="SUPFAM" id="SSF52172">
    <property type="entry name" value="CheY-like"/>
    <property type="match status" value="1"/>
</dbReference>
<dbReference type="GO" id="GO:0003677">
    <property type="term" value="F:DNA binding"/>
    <property type="evidence" value="ECO:0007669"/>
    <property type="project" value="InterPro"/>
</dbReference>
<keyword evidence="9" id="KW-1185">Reference proteome</keyword>
<dbReference type="InterPro" id="IPR045279">
    <property type="entry name" value="ARR-like"/>
</dbReference>
<evidence type="ECO:0000256" key="1">
    <source>
        <dbReference type="ARBA" id="ARBA00023012"/>
    </source>
</evidence>
<gene>
    <name evidence="8" type="ORF">Nepgr_017036</name>
</gene>
<name>A0AAD3XT13_NEPGR</name>
<comment type="caution">
    <text evidence="8">The sequence shown here is derived from an EMBL/GenBank/DDBJ whole genome shotgun (WGS) entry which is preliminary data.</text>
</comment>
<dbReference type="PROSITE" id="PS50110">
    <property type="entry name" value="RESPONSE_REGULATORY"/>
    <property type="match status" value="1"/>
</dbReference>
<keyword evidence="4" id="KW-0539">Nucleus</keyword>
<dbReference type="InterPro" id="IPR001789">
    <property type="entry name" value="Sig_transdc_resp-reg_receiver"/>
</dbReference>
<feature type="region of interest" description="Disordered" evidence="6">
    <location>
        <begin position="154"/>
        <end position="182"/>
    </location>
</feature>
<dbReference type="Gene3D" id="1.10.10.60">
    <property type="entry name" value="Homeodomain-like"/>
    <property type="match status" value="1"/>
</dbReference>
<feature type="domain" description="Response regulatory" evidence="7">
    <location>
        <begin position="20"/>
        <end position="136"/>
    </location>
</feature>
<dbReference type="Pfam" id="PF00072">
    <property type="entry name" value="Response_reg"/>
    <property type="match status" value="1"/>
</dbReference>
<dbReference type="SUPFAM" id="SSF46689">
    <property type="entry name" value="Homeodomain-like"/>
    <property type="match status" value="1"/>
</dbReference>
<evidence type="ECO:0000256" key="2">
    <source>
        <dbReference type="ARBA" id="ARBA00023015"/>
    </source>
</evidence>
<sequence length="683" mass="75944">MAWDDDLYESAVPDRAKGMQILLIDPDTSSLLHTGSVLEEASYKVTTIEHQAVALTLLRERRDQFDVVIVDAEKQDMDCITFLRRIRIIKDKIPVILMSTMKDSKLAMRALDNGASFFLQKPLSAHDLKNLWQHVIRLKRVLALQATERAAIEEARTNHREKEAKTTNTDDPSRHLRVDPKGKNKQVVVVEISEEDQLREQQINGEEWMPVAKEKEKQAKRGRKGEDGDEGEGRSEKRGKKPIEVKEKNRKACTFEKKKRSLWNPELYKTFMEGIRRGGDKEGVSPKMVHEVMDEPNVTQRQVASNLQKFRMEMQQLSYATAGTSSQRVDIHGGRDSWLQKETSQDQSLRLSGLNKPSVKAFPSIAVTSSGLRLTPMAAANFETQRETGALANNSSAQIPQFPLTDHCHEVRIPSNGANARDMAAFAPCPTNVSPPLQVNGAGPPGLLARIKQARDAYRTNNNLSKSRLSNGEFSELHVENNGAGDGARSPGCVPSVIEHTLVPFVGRTADSNRESNQFFESTLSPNIDSWLVEGLNTPVTGLNWSGDDQMAQQNALDAGLMNSGWFVSSSNQLPIVDQTQAIPDMHAPGFTLMASVNDFPTGFPTELDPSFLSHPSNQGQATMDCAGLNDLGNQPANNSCQEKFDEFNFDALFPELQDGVTFADENFDFSSEDLLAILHDYR</sequence>
<dbReference type="PANTHER" id="PTHR43874:SF87">
    <property type="entry name" value="HTH MYB-TYPE DOMAIN-CONTAINING PROTEIN"/>
    <property type="match status" value="1"/>
</dbReference>
<dbReference type="InterPro" id="IPR006447">
    <property type="entry name" value="Myb_dom_plants"/>
</dbReference>